<dbReference type="Proteomes" id="UP000006552">
    <property type="component" value="Chromosome"/>
</dbReference>
<gene>
    <name evidence="1" type="ORF">ebA264</name>
</gene>
<keyword evidence="2" id="KW-1185">Reference proteome</keyword>
<dbReference type="STRING" id="76114.ebA264"/>
<sequence length="143" mass="16621">MLVAQALGLTLDELLLIYRVQFPVMQQYERDTWYDIHGRIVFTNSKGLPGVGLPRKAARRDPNCRITTPDGIAREGQFGWEDLYKNGEPQVPDGTLVQQWVEDDTLPSGKYIKERRWTAPFSRANREEDYRIAWAFFEQEQTA</sequence>
<proteinExistence type="predicted"/>
<organism evidence="1 2">
    <name type="scientific">Aromatoleum aromaticum (strain DSM 19018 / LMG 30748 / EbN1)</name>
    <name type="common">Azoarcus sp. (strain EbN1)</name>
    <dbReference type="NCBI Taxonomy" id="76114"/>
    <lineage>
        <taxon>Bacteria</taxon>
        <taxon>Pseudomonadati</taxon>
        <taxon>Pseudomonadota</taxon>
        <taxon>Betaproteobacteria</taxon>
        <taxon>Rhodocyclales</taxon>
        <taxon>Rhodocyclaceae</taxon>
        <taxon>Aromatoleum</taxon>
    </lineage>
</organism>
<name>Q5P8V0_AROAE</name>
<dbReference type="EMBL" id="CR555306">
    <property type="protein sequence ID" value="CAI06259.1"/>
    <property type="molecule type" value="Genomic_DNA"/>
</dbReference>
<dbReference type="REBASE" id="10647">
    <property type="entry name" value="AarEBORF264P"/>
</dbReference>
<dbReference type="eggNOG" id="COG1002">
    <property type="taxonomic scope" value="Bacteria"/>
</dbReference>
<dbReference type="KEGG" id="eba:ebA264"/>
<accession>Q5P8V0</accession>
<reference evidence="1 2" key="1">
    <citation type="journal article" date="2005" name="Arch. Microbiol.">
        <title>The genome sequence of an anaerobic aromatic-degrading denitrifying bacterium, strain EbN1.</title>
        <authorList>
            <person name="Rabus R."/>
            <person name="Kube M."/>
            <person name="Heider J."/>
            <person name="Beck A."/>
            <person name="Heitmann K."/>
            <person name="Widdel F."/>
            <person name="Reinhardt R."/>
        </authorList>
    </citation>
    <scope>NUCLEOTIDE SEQUENCE [LARGE SCALE GENOMIC DNA]</scope>
    <source>
        <strain evidence="1 2">EbN1</strain>
    </source>
</reference>
<dbReference type="HOGENOM" id="CLU_1802081_0_0_4"/>
<evidence type="ECO:0000313" key="2">
    <source>
        <dbReference type="Proteomes" id="UP000006552"/>
    </source>
</evidence>
<protein>
    <submittedName>
        <fullName evidence="1">Uncharacterized protein</fullName>
    </submittedName>
</protein>
<evidence type="ECO:0000313" key="1">
    <source>
        <dbReference type="EMBL" id="CAI06259.1"/>
    </source>
</evidence>
<dbReference type="AlphaFoldDB" id="Q5P8V0"/>